<reference evidence="2" key="1">
    <citation type="submission" date="2023-03" db="EMBL/GenBank/DDBJ databases">
        <title>Massive genome expansion in bonnet fungi (Mycena s.s.) driven by repeated elements and novel gene families across ecological guilds.</title>
        <authorList>
            <consortium name="Lawrence Berkeley National Laboratory"/>
            <person name="Harder C.B."/>
            <person name="Miyauchi S."/>
            <person name="Viragh M."/>
            <person name="Kuo A."/>
            <person name="Thoen E."/>
            <person name="Andreopoulos B."/>
            <person name="Lu D."/>
            <person name="Skrede I."/>
            <person name="Drula E."/>
            <person name="Henrissat B."/>
            <person name="Morin E."/>
            <person name="Kohler A."/>
            <person name="Barry K."/>
            <person name="LaButti K."/>
            <person name="Morin E."/>
            <person name="Salamov A."/>
            <person name="Lipzen A."/>
            <person name="Mereny Z."/>
            <person name="Hegedus B."/>
            <person name="Baldrian P."/>
            <person name="Stursova M."/>
            <person name="Weitz H."/>
            <person name="Taylor A."/>
            <person name="Grigoriev I.V."/>
            <person name="Nagy L.G."/>
            <person name="Martin F."/>
            <person name="Kauserud H."/>
        </authorList>
    </citation>
    <scope>NUCLEOTIDE SEQUENCE</scope>
    <source>
        <strain evidence="2">CBHHK067</strain>
    </source>
</reference>
<comment type="caution">
    <text evidence="2">The sequence shown here is derived from an EMBL/GenBank/DDBJ whole genome shotgun (WGS) entry which is preliminary data.</text>
</comment>
<evidence type="ECO:0000313" key="3">
    <source>
        <dbReference type="Proteomes" id="UP001221757"/>
    </source>
</evidence>
<accession>A0AAD7DCE4</accession>
<feature type="region of interest" description="Disordered" evidence="1">
    <location>
        <begin position="126"/>
        <end position="209"/>
    </location>
</feature>
<sequence>MLSVTSSEALSTLELGISVVWMSRASGWTSRGDGAASWRLAAYQALLFLLSSSLPARGPPRILVLFFPPSPIFFRLSSFDDDEFENPAAFPVEALVLPVPGAEEGVLADDLEAEDGDEVDELFSVGGRARGDAGGGGAETEVEDNGGAGLGAGMVHPSHNAMDEDALLPPLPDDVEMELDAESGEGSGSGEGGVRRVSGDGTLGAKRKR</sequence>
<protein>
    <submittedName>
        <fullName evidence="2">Uncharacterized protein</fullName>
    </submittedName>
</protein>
<evidence type="ECO:0000313" key="2">
    <source>
        <dbReference type="EMBL" id="KAJ7688037.1"/>
    </source>
</evidence>
<proteinExistence type="predicted"/>
<dbReference type="Proteomes" id="UP001221757">
    <property type="component" value="Unassembled WGS sequence"/>
</dbReference>
<gene>
    <name evidence="2" type="ORF">B0H17DRAFT_1203230</name>
</gene>
<name>A0AAD7DCE4_MYCRO</name>
<organism evidence="2 3">
    <name type="scientific">Mycena rosella</name>
    <name type="common">Pink bonnet</name>
    <name type="synonym">Agaricus rosellus</name>
    <dbReference type="NCBI Taxonomy" id="1033263"/>
    <lineage>
        <taxon>Eukaryota</taxon>
        <taxon>Fungi</taxon>
        <taxon>Dikarya</taxon>
        <taxon>Basidiomycota</taxon>
        <taxon>Agaricomycotina</taxon>
        <taxon>Agaricomycetes</taxon>
        <taxon>Agaricomycetidae</taxon>
        <taxon>Agaricales</taxon>
        <taxon>Marasmiineae</taxon>
        <taxon>Mycenaceae</taxon>
        <taxon>Mycena</taxon>
    </lineage>
</organism>
<evidence type="ECO:0000256" key="1">
    <source>
        <dbReference type="SAM" id="MobiDB-lite"/>
    </source>
</evidence>
<feature type="compositionally biased region" description="Acidic residues" evidence="1">
    <location>
        <begin position="173"/>
        <end position="183"/>
    </location>
</feature>
<dbReference type="EMBL" id="JARKIE010000082">
    <property type="protein sequence ID" value="KAJ7688037.1"/>
    <property type="molecule type" value="Genomic_DNA"/>
</dbReference>
<keyword evidence="3" id="KW-1185">Reference proteome</keyword>
<dbReference type="AlphaFoldDB" id="A0AAD7DCE4"/>